<keyword evidence="2" id="KW-1185">Reference proteome</keyword>
<dbReference type="HOGENOM" id="CLU_1755034_0_0_3"/>
<dbReference type="RefSeq" id="WP_006106341.1">
    <property type="nucleotide sequence ID" value="NZ_DS989881.1"/>
</dbReference>
<reference evidence="1 2" key="1">
    <citation type="submission" date="2008-07" db="EMBL/GenBank/DDBJ databases">
        <authorList>
            <person name="Tandeau de Marsac N."/>
            <person name="Ferriera S."/>
            <person name="Johnson J."/>
            <person name="Kravitz S."/>
            <person name="Beeson K."/>
            <person name="Sutton G."/>
            <person name="Rogers Y.-H."/>
            <person name="Friedman R."/>
            <person name="Frazier M."/>
            <person name="Venter J.C."/>
        </authorList>
    </citation>
    <scope>NUCLEOTIDE SEQUENCE [LARGE SCALE GENOMIC DNA]</scope>
    <source>
        <strain evidence="1 2">PCC 7420</strain>
    </source>
</reference>
<evidence type="ECO:0000313" key="2">
    <source>
        <dbReference type="Proteomes" id="UP000003835"/>
    </source>
</evidence>
<dbReference type="Pfam" id="PF14424">
    <property type="entry name" value="Toxin-deaminase"/>
    <property type="match status" value="1"/>
</dbReference>
<dbReference type="AlphaFoldDB" id="B4W4S3"/>
<gene>
    <name evidence="1" type="ORF">MC7420_1528</name>
</gene>
<dbReference type="STRING" id="118168.MC7420_1528"/>
<dbReference type="EMBL" id="DS989881">
    <property type="protein sequence ID" value="EDX70784.1"/>
    <property type="molecule type" value="Genomic_DNA"/>
</dbReference>
<protein>
    <recommendedName>
        <fullName evidence="3">Cytidine and deoxycytidylate deaminase zinc-binding region domain protein</fullName>
    </recommendedName>
</protein>
<dbReference type="OrthoDB" id="4038688at2"/>
<name>B4W4S3_9CYAN</name>
<evidence type="ECO:0000313" key="1">
    <source>
        <dbReference type="EMBL" id="EDX70784.1"/>
    </source>
</evidence>
<proteinExistence type="predicted"/>
<evidence type="ECO:0008006" key="3">
    <source>
        <dbReference type="Google" id="ProtNLM"/>
    </source>
</evidence>
<accession>B4W4S3</accession>
<dbReference type="Proteomes" id="UP000003835">
    <property type="component" value="Unassembled WGS sequence"/>
</dbReference>
<organism evidence="1 2">
    <name type="scientific">Coleofasciculus chthonoplastes PCC 7420</name>
    <dbReference type="NCBI Taxonomy" id="118168"/>
    <lineage>
        <taxon>Bacteria</taxon>
        <taxon>Bacillati</taxon>
        <taxon>Cyanobacteriota</taxon>
        <taxon>Cyanophyceae</taxon>
        <taxon>Coleofasciculales</taxon>
        <taxon>Coleofasciculaceae</taxon>
        <taxon>Coleofasciculus</taxon>
    </lineage>
</organism>
<dbReference type="InterPro" id="IPR032721">
    <property type="entry name" value="Toxin-deaminase"/>
</dbReference>
<dbReference type="eggNOG" id="ENOG5033EFH">
    <property type="taxonomic scope" value="Bacteria"/>
</dbReference>
<sequence length="147" mass="16618">MKNNNFAGWEDLQARAADIRQKYLKKPIGKGNVAIADVHLSNNVAFCAGATSRAKSPIPIPPPKSQGGQFEPSLDSRTRRLMNTDAEYKILSAIAETLERSYDLEIEGSLYLYTELQPCESCNDVLRQFKDKFPNINVDVFWDYPYP</sequence>